<protein>
    <recommendedName>
        <fullName evidence="3">Protein kinase domain-containing protein</fullName>
    </recommendedName>
</protein>
<name>A0A6C0E801_9ZZZZ</name>
<feature type="compositionally biased region" description="Acidic residues" evidence="1">
    <location>
        <begin position="332"/>
        <end position="341"/>
    </location>
</feature>
<reference evidence="2" key="1">
    <citation type="journal article" date="2020" name="Nature">
        <title>Giant virus diversity and host interactions through global metagenomics.</title>
        <authorList>
            <person name="Schulz F."/>
            <person name="Roux S."/>
            <person name="Paez-Espino D."/>
            <person name="Jungbluth S."/>
            <person name="Walsh D.A."/>
            <person name="Denef V.J."/>
            <person name="McMahon K.D."/>
            <person name="Konstantinidis K.T."/>
            <person name="Eloe-Fadrosh E.A."/>
            <person name="Kyrpides N.C."/>
            <person name="Woyke T."/>
        </authorList>
    </citation>
    <scope>NUCLEOTIDE SEQUENCE</scope>
    <source>
        <strain evidence="2">GVMAG-M-3300023179-152</strain>
    </source>
</reference>
<dbReference type="InterPro" id="IPR011009">
    <property type="entry name" value="Kinase-like_dom_sf"/>
</dbReference>
<evidence type="ECO:0000313" key="2">
    <source>
        <dbReference type="EMBL" id="QHT25307.1"/>
    </source>
</evidence>
<feature type="compositionally biased region" description="Acidic residues" evidence="1">
    <location>
        <begin position="287"/>
        <end position="324"/>
    </location>
</feature>
<evidence type="ECO:0000256" key="1">
    <source>
        <dbReference type="SAM" id="MobiDB-lite"/>
    </source>
</evidence>
<evidence type="ECO:0008006" key="3">
    <source>
        <dbReference type="Google" id="ProtNLM"/>
    </source>
</evidence>
<feature type="region of interest" description="Disordered" evidence="1">
    <location>
        <begin position="287"/>
        <end position="341"/>
    </location>
</feature>
<dbReference type="AlphaFoldDB" id="A0A6C0E801"/>
<organism evidence="2">
    <name type="scientific">viral metagenome</name>
    <dbReference type="NCBI Taxonomy" id="1070528"/>
    <lineage>
        <taxon>unclassified sequences</taxon>
        <taxon>metagenomes</taxon>
        <taxon>organismal metagenomes</taxon>
    </lineage>
</organism>
<dbReference type="SUPFAM" id="SSF56112">
    <property type="entry name" value="Protein kinase-like (PK-like)"/>
    <property type="match status" value="1"/>
</dbReference>
<sequence>MNVLNTPKENHKFNVDFLNTEYINLEKLRDSFEPFNEDLEHNYNPFHIQKIQKYNPIYSKLCDLDSCSNIDFEKISLNNKYHFYDTEHTYDFSTKDIMNKNVFIKYSPLLDPIRYMIGKYSIDDSLMTLPQHGLYDSDSKPHPKLSEPNNASYVDSFFSFLTSKLIEKHNFVHGVDYYGCYLGIQDKYKMNISDDLEYLNNSDYFSENIKKLFSITGFDKNEMFNYGSRANKNRLEIRNTPINIDVFDIGNNTTEEINFVNDIELDNQNIVYLKNDSIEVDVDMDSVENTSDSESDDSTGDDSTGDDSTGDESSDNEDNTSDSYDESKWETDDSSSNDNTENENEYAFIHNFPVQLICLEKCDGTFDELFENSSITKEEIISGLFQIIMTLLCYQKLFHFTHNDLHTNNIMFVKTDIEFLYYRYDGKSYKVPTFGRIYKLIDFGRAIYKFNGKLYCSDSFSLGGDANGQYNFEPYFNENKPRLEPNYSFDLCRLGCSIYDFIIDNDDDTDNFDDLQHTIYRWCLDDSGRNVLYKRNGDERYPNFKLYKMIARTVHKHTPENQLEFDIFRQFLTPINSIENIENMMDIDILPSYV</sequence>
<accession>A0A6C0E801</accession>
<dbReference type="EMBL" id="MN739765">
    <property type="protein sequence ID" value="QHT25307.1"/>
    <property type="molecule type" value="Genomic_DNA"/>
</dbReference>
<proteinExistence type="predicted"/>
<dbReference type="Gene3D" id="1.10.510.10">
    <property type="entry name" value="Transferase(Phosphotransferase) domain 1"/>
    <property type="match status" value="1"/>
</dbReference>